<dbReference type="OrthoDB" id="1922492at2759"/>
<feature type="transmembrane region" description="Helical" evidence="2">
    <location>
        <begin position="184"/>
        <end position="203"/>
    </location>
</feature>
<protein>
    <submittedName>
        <fullName evidence="3">Uncharacterized protein</fullName>
    </submittedName>
</protein>
<feature type="region of interest" description="Disordered" evidence="1">
    <location>
        <begin position="1"/>
        <end position="48"/>
    </location>
</feature>
<name>A0A9D4UBU2_ADICA</name>
<gene>
    <name evidence="3" type="ORF">GOP47_0021308</name>
</gene>
<reference evidence="3" key="1">
    <citation type="submission" date="2021-01" db="EMBL/GenBank/DDBJ databases">
        <title>Adiantum capillus-veneris genome.</title>
        <authorList>
            <person name="Fang Y."/>
            <person name="Liao Q."/>
        </authorList>
    </citation>
    <scope>NUCLEOTIDE SEQUENCE</scope>
    <source>
        <strain evidence="3">H3</strain>
        <tissue evidence="3">Leaf</tissue>
    </source>
</reference>
<keyword evidence="4" id="KW-1185">Reference proteome</keyword>
<sequence>MQTAKEAREARRKRILERGSDRLAYITGDTSKQHSLNASPTPPPQGAFSVAAETTAEEFGSGFHYSQNVQDFQQHVPDSQPVRTSSEPSGMMPAPLLSSRFLEEPMDTASTIASSSSDLPLARKEAKKCHTKYVKNIVHSIEKSENLRALAAALVAVYVVMERVLSCCGHSWGQTLAVLLPRWPLALVFVTELTIFIGAYFFYSQNKSSSKALDISLSQSEGLDDSFDKVSKALDVVGQFEDLLHLGLFCKKAAGAITLDCSIYAVTLVCGFSVCNYMFSCSRCY</sequence>
<comment type="caution">
    <text evidence="3">The sequence shown here is derived from an EMBL/GenBank/DDBJ whole genome shotgun (WGS) entry which is preliminary data.</text>
</comment>
<dbReference type="PANTHER" id="PTHR35469">
    <property type="entry name" value="TRANSMEMBRANE PROTEIN"/>
    <property type="match status" value="1"/>
</dbReference>
<evidence type="ECO:0000313" key="3">
    <source>
        <dbReference type="EMBL" id="KAI5064638.1"/>
    </source>
</evidence>
<organism evidence="3 4">
    <name type="scientific">Adiantum capillus-veneris</name>
    <name type="common">Maidenhair fern</name>
    <dbReference type="NCBI Taxonomy" id="13818"/>
    <lineage>
        <taxon>Eukaryota</taxon>
        <taxon>Viridiplantae</taxon>
        <taxon>Streptophyta</taxon>
        <taxon>Embryophyta</taxon>
        <taxon>Tracheophyta</taxon>
        <taxon>Polypodiopsida</taxon>
        <taxon>Polypodiidae</taxon>
        <taxon>Polypodiales</taxon>
        <taxon>Pteridineae</taxon>
        <taxon>Pteridaceae</taxon>
        <taxon>Vittarioideae</taxon>
        <taxon>Adiantum</taxon>
    </lineage>
</organism>
<dbReference type="EMBL" id="JABFUD020000020">
    <property type="protein sequence ID" value="KAI5064638.1"/>
    <property type="molecule type" value="Genomic_DNA"/>
</dbReference>
<feature type="compositionally biased region" description="Polar residues" evidence="1">
    <location>
        <begin position="28"/>
        <end position="39"/>
    </location>
</feature>
<evidence type="ECO:0000256" key="2">
    <source>
        <dbReference type="SAM" id="Phobius"/>
    </source>
</evidence>
<evidence type="ECO:0000313" key="4">
    <source>
        <dbReference type="Proteomes" id="UP000886520"/>
    </source>
</evidence>
<keyword evidence="2" id="KW-1133">Transmembrane helix</keyword>
<evidence type="ECO:0000256" key="1">
    <source>
        <dbReference type="SAM" id="MobiDB-lite"/>
    </source>
</evidence>
<dbReference type="PANTHER" id="PTHR35469:SF4">
    <property type="entry name" value="TRANSMEMBRANE PROTEIN"/>
    <property type="match status" value="1"/>
</dbReference>
<keyword evidence="2" id="KW-0472">Membrane</keyword>
<proteinExistence type="predicted"/>
<accession>A0A9D4UBU2</accession>
<dbReference type="AlphaFoldDB" id="A0A9D4UBU2"/>
<dbReference type="Proteomes" id="UP000886520">
    <property type="component" value="Chromosome 20"/>
</dbReference>
<keyword evidence="2" id="KW-0812">Transmembrane</keyword>